<dbReference type="GeneID" id="19270915"/>
<accession>W3XFN8</accession>
<reference evidence="2" key="1">
    <citation type="journal article" date="2015" name="BMC Genomics">
        <title>Genomic and transcriptomic analysis of the endophytic fungus Pestalotiopsis fici reveals its lifestyle and high potential for synthesis of natural products.</title>
        <authorList>
            <person name="Wang X."/>
            <person name="Zhang X."/>
            <person name="Liu L."/>
            <person name="Xiang M."/>
            <person name="Wang W."/>
            <person name="Sun X."/>
            <person name="Che Y."/>
            <person name="Guo L."/>
            <person name="Liu G."/>
            <person name="Guo L."/>
            <person name="Wang C."/>
            <person name="Yin W.B."/>
            <person name="Stadler M."/>
            <person name="Zhang X."/>
            <person name="Liu X."/>
        </authorList>
    </citation>
    <scope>NUCLEOTIDE SEQUENCE [LARGE SCALE GENOMIC DNA]</scope>
    <source>
        <strain evidence="2">W106-1 / CGMCC3.15140</strain>
    </source>
</reference>
<dbReference type="KEGG" id="pfy:PFICI_05902"/>
<sequence>MLDENKGKPLDDAGLVYMQRKFMIQNDSTVPPQNRVTGLIDFKQYPEHTRWVHITGAPICTFAYALSQRGARKVLFDLSVDHLVGPFDNSLAALCRRAVSTVGVAKDASTARDRGLDTKCISVTPPLFFHHKAKGRLAGDSDIQAIFNDGVTRQKGFTENIVWSARNNIKNMIMGTPMENQFVEGANG</sequence>
<dbReference type="RefSeq" id="XP_007832674.1">
    <property type="nucleotide sequence ID" value="XM_007834483.1"/>
</dbReference>
<dbReference type="HOGENOM" id="CLU_1441517_0_0_1"/>
<evidence type="ECO:0000313" key="2">
    <source>
        <dbReference type="Proteomes" id="UP000030651"/>
    </source>
</evidence>
<keyword evidence="2" id="KW-1185">Reference proteome</keyword>
<name>W3XFN8_PESFW</name>
<dbReference type="STRING" id="1229662.W3XFN8"/>
<dbReference type="OrthoDB" id="47375at2759"/>
<dbReference type="AlphaFoldDB" id="W3XFN8"/>
<gene>
    <name evidence="1" type="ORF">PFICI_05902</name>
</gene>
<dbReference type="InParanoid" id="W3XFN8"/>
<dbReference type="eggNOG" id="ENOG502SHN6">
    <property type="taxonomic scope" value="Eukaryota"/>
</dbReference>
<protein>
    <submittedName>
        <fullName evidence="1">Uncharacterized protein</fullName>
    </submittedName>
</protein>
<evidence type="ECO:0000313" key="1">
    <source>
        <dbReference type="EMBL" id="ETS84026.1"/>
    </source>
</evidence>
<dbReference type="EMBL" id="KI912111">
    <property type="protein sequence ID" value="ETS84026.1"/>
    <property type="molecule type" value="Genomic_DNA"/>
</dbReference>
<proteinExistence type="predicted"/>
<dbReference type="Proteomes" id="UP000030651">
    <property type="component" value="Unassembled WGS sequence"/>
</dbReference>
<organism evidence="1 2">
    <name type="scientific">Pestalotiopsis fici (strain W106-1 / CGMCC3.15140)</name>
    <dbReference type="NCBI Taxonomy" id="1229662"/>
    <lineage>
        <taxon>Eukaryota</taxon>
        <taxon>Fungi</taxon>
        <taxon>Dikarya</taxon>
        <taxon>Ascomycota</taxon>
        <taxon>Pezizomycotina</taxon>
        <taxon>Sordariomycetes</taxon>
        <taxon>Xylariomycetidae</taxon>
        <taxon>Amphisphaeriales</taxon>
        <taxon>Sporocadaceae</taxon>
        <taxon>Pestalotiopsis</taxon>
    </lineage>
</organism>